<evidence type="ECO:0000256" key="1">
    <source>
        <dbReference type="SAM" id="MobiDB-lite"/>
    </source>
</evidence>
<name>A0A834KUQ9_VESPE</name>
<feature type="region of interest" description="Disordered" evidence="1">
    <location>
        <begin position="1"/>
        <end position="73"/>
    </location>
</feature>
<accession>A0A834KUQ9</accession>
<dbReference type="Proteomes" id="UP000600918">
    <property type="component" value="Unassembled WGS sequence"/>
</dbReference>
<protein>
    <submittedName>
        <fullName evidence="2">Uncharacterized protein</fullName>
    </submittedName>
</protein>
<feature type="compositionally biased region" description="Basic and acidic residues" evidence="1">
    <location>
        <begin position="27"/>
        <end position="40"/>
    </location>
</feature>
<keyword evidence="3" id="KW-1185">Reference proteome</keyword>
<organism evidence="2 3">
    <name type="scientific">Vespula pensylvanica</name>
    <name type="common">Western yellow jacket</name>
    <name type="synonym">Wasp</name>
    <dbReference type="NCBI Taxonomy" id="30213"/>
    <lineage>
        <taxon>Eukaryota</taxon>
        <taxon>Metazoa</taxon>
        <taxon>Ecdysozoa</taxon>
        <taxon>Arthropoda</taxon>
        <taxon>Hexapoda</taxon>
        <taxon>Insecta</taxon>
        <taxon>Pterygota</taxon>
        <taxon>Neoptera</taxon>
        <taxon>Endopterygota</taxon>
        <taxon>Hymenoptera</taxon>
        <taxon>Apocrita</taxon>
        <taxon>Aculeata</taxon>
        <taxon>Vespoidea</taxon>
        <taxon>Vespidae</taxon>
        <taxon>Vespinae</taxon>
        <taxon>Vespula</taxon>
    </lineage>
</organism>
<evidence type="ECO:0000313" key="3">
    <source>
        <dbReference type="Proteomes" id="UP000600918"/>
    </source>
</evidence>
<gene>
    <name evidence="2" type="ORF">H0235_013152</name>
</gene>
<reference evidence="2" key="1">
    <citation type="journal article" date="2020" name="G3 (Bethesda)">
        <title>High-Quality Assemblies for Three Invasive Social Wasps from the &lt;i&gt;Vespula&lt;/i&gt; Genus.</title>
        <authorList>
            <person name="Harrop T.W.R."/>
            <person name="Guhlin J."/>
            <person name="McLaughlin G.M."/>
            <person name="Permina E."/>
            <person name="Stockwell P."/>
            <person name="Gilligan J."/>
            <person name="Le Lec M.F."/>
            <person name="Gruber M.A.M."/>
            <person name="Quinn O."/>
            <person name="Lovegrove M."/>
            <person name="Duncan E.J."/>
            <person name="Remnant E.J."/>
            <person name="Van Eeckhoven J."/>
            <person name="Graham B."/>
            <person name="Knapp R.A."/>
            <person name="Langford K.W."/>
            <person name="Kronenberg Z."/>
            <person name="Press M.O."/>
            <person name="Eacker S.M."/>
            <person name="Wilson-Rankin E.E."/>
            <person name="Purcell J."/>
            <person name="Lester P.J."/>
            <person name="Dearden P.K."/>
        </authorList>
    </citation>
    <scope>NUCLEOTIDE SEQUENCE</scope>
    <source>
        <strain evidence="2">Volc-1</strain>
    </source>
</reference>
<proteinExistence type="predicted"/>
<feature type="compositionally biased region" description="Polar residues" evidence="1">
    <location>
        <begin position="8"/>
        <end position="23"/>
    </location>
</feature>
<feature type="compositionally biased region" description="Polar residues" evidence="1">
    <location>
        <begin position="47"/>
        <end position="58"/>
    </location>
</feature>
<sequence length="73" mass="7688">MVAKQTRHPGQTVCSLAVSSTATKRLPRQEDEKKTRKGDVGIKAAKPQTSRNLQQRSIASAPFGTAPSASAGP</sequence>
<dbReference type="AlphaFoldDB" id="A0A834KUQ9"/>
<comment type="caution">
    <text evidence="2">The sequence shown here is derived from an EMBL/GenBank/DDBJ whole genome shotgun (WGS) entry which is preliminary data.</text>
</comment>
<evidence type="ECO:0000313" key="2">
    <source>
        <dbReference type="EMBL" id="KAF7413301.1"/>
    </source>
</evidence>
<dbReference type="EMBL" id="JACSDY010000012">
    <property type="protein sequence ID" value="KAF7413301.1"/>
    <property type="molecule type" value="Genomic_DNA"/>
</dbReference>